<keyword evidence="1" id="KW-1133">Transmembrane helix</keyword>
<feature type="transmembrane region" description="Helical" evidence="1">
    <location>
        <begin position="371"/>
        <end position="391"/>
    </location>
</feature>
<dbReference type="EMBL" id="MU004188">
    <property type="protein sequence ID" value="KAF2496196.1"/>
    <property type="molecule type" value="Genomic_DNA"/>
</dbReference>
<protein>
    <submittedName>
        <fullName evidence="2">Uncharacterized protein</fullName>
    </submittedName>
</protein>
<dbReference type="AlphaFoldDB" id="A0A6A6QVH1"/>
<sequence length="417" mass="46490">MHTFQPNCTLPPAHTGFVKGPNVRSSLEIVWSCLSLLFLCTWSIQHLNVPAQARPSLKRQAYFFQRKIAGMLFTLFAPELVLGVALNELASAWSCTKYLKEFAEEDDVEWTLTHSFFANMGGFAIRFPVQEETPDDTYNHYALAGNIWVLNAPQLVEARNSGILKSLPAATEDEIADKNKGDAMVKLIALVQVSWLIVELIERKIHSKPPAQLEIMVLAYCATSLVTYLLLFRKPQDARTPVYTSDVRQEPPTTDEIVKIAEAGPRYVMSNSGRPGFVIPSFSIHSVLGPKFDFQNTSRETPFVAGIALGSVLFGCLHLIAWDLTFPHEGERIVWITSAAFTTALPFVPMILPVINWAFSRDMQIESRISAKILGGFLGLAYMFARLYLLVEAFRTLAFLSPGVYSATWTSDVPHIG</sequence>
<dbReference type="PANTHER" id="PTHR35043">
    <property type="entry name" value="TRANSCRIPTION FACTOR DOMAIN-CONTAINING PROTEIN"/>
    <property type="match status" value="1"/>
</dbReference>
<organism evidence="2 3">
    <name type="scientific">Lophium mytilinum</name>
    <dbReference type="NCBI Taxonomy" id="390894"/>
    <lineage>
        <taxon>Eukaryota</taxon>
        <taxon>Fungi</taxon>
        <taxon>Dikarya</taxon>
        <taxon>Ascomycota</taxon>
        <taxon>Pezizomycotina</taxon>
        <taxon>Dothideomycetes</taxon>
        <taxon>Pleosporomycetidae</taxon>
        <taxon>Mytilinidiales</taxon>
        <taxon>Mytilinidiaceae</taxon>
        <taxon>Lophium</taxon>
    </lineage>
</organism>
<reference evidence="2" key="1">
    <citation type="journal article" date="2020" name="Stud. Mycol.">
        <title>101 Dothideomycetes genomes: a test case for predicting lifestyles and emergence of pathogens.</title>
        <authorList>
            <person name="Haridas S."/>
            <person name="Albert R."/>
            <person name="Binder M."/>
            <person name="Bloem J."/>
            <person name="Labutti K."/>
            <person name="Salamov A."/>
            <person name="Andreopoulos B."/>
            <person name="Baker S."/>
            <person name="Barry K."/>
            <person name="Bills G."/>
            <person name="Bluhm B."/>
            <person name="Cannon C."/>
            <person name="Castanera R."/>
            <person name="Culley D."/>
            <person name="Daum C."/>
            <person name="Ezra D."/>
            <person name="Gonzalez J."/>
            <person name="Henrissat B."/>
            <person name="Kuo A."/>
            <person name="Liang C."/>
            <person name="Lipzen A."/>
            <person name="Lutzoni F."/>
            <person name="Magnuson J."/>
            <person name="Mondo S."/>
            <person name="Nolan M."/>
            <person name="Ohm R."/>
            <person name="Pangilinan J."/>
            <person name="Park H.-J."/>
            <person name="Ramirez L."/>
            <person name="Alfaro M."/>
            <person name="Sun H."/>
            <person name="Tritt A."/>
            <person name="Yoshinaga Y."/>
            <person name="Zwiers L.-H."/>
            <person name="Turgeon B."/>
            <person name="Goodwin S."/>
            <person name="Spatafora J."/>
            <person name="Crous P."/>
            <person name="Grigoriev I."/>
        </authorList>
    </citation>
    <scope>NUCLEOTIDE SEQUENCE</scope>
    <source>
        <strain evidence="2">CBS 269.34</strain>
    </source>
</reference>
<feature type="transmembrane region" description="Helical" evidence="1">
    <location>
        <begin position="213"/>
        <end position="231"/>
    </location>
</feature>
<dbReference type="OrthoDB" id="9451547at2759"/>
<keyword evidence="1" id="KW-0472">Membrane</keyword>
<name>A0A6A6QVH1_9PEZI</name>
<evidence type="ECO:0000313" key="2">
    <source>
        <dbReference type="EMBL" id="KAF2496196.1"/>
    </source>
</evidence>
<evidence type="ECO:0000256" key="1">
    <source>
        <dbReference type="SAM" id="Phobius"/>
    </source>
</evidence>
<gene>
    <name evidence="2" type="ORF">BU16DRAFT_509060</name>
</gene>
<dbReference type="Proteomes" id="UP000799750">
    <property type="component" value="Unassembled WGS sequence"/>
</dbReference>
<feature type="transmembrane region" description="Helical" evidence="1">
    <location>
        <begin position="303"/>
        <end position="321"/>
    </location>
</feature>
<feature type="transmembrane region" description="Helical" evidence="1">
    <location>
        <begin position="333"/>
        <end position="359"/>
    </location>
</feature>
<keyword evidence="1" id="KW-0812">Transmembrane</keyword>
<accession>A0A6A6QVH1</accession>
<dbReference type="PANTHER" id="PTHR35043:SF7">
    <property type="entry name" value="TRANSCRIPTION FACTOR DOMAIN-CONTAINING PROTEIN"/>
    <property type="match status" value="1"/>
</dbReference>
<evidence type="ECO:0000313" key="3">
    <source>
        <dbReference type="Proteomes" id="UP000799750"/>
    </source>
</evidence>
<keyword evidence="3" id="KW-1185">Reference proteome</keyword>
<proteinExistence type="predicted"/>